<sequence length="412" mass="48196">MNSEEVRIRKTILDSFLFQNQDQHEDSFLFQNQDHHEDSKNFMIESSTLLQEFSKKKASEKFGVPLQTERADEKNDYSFDFKTYLNSLPSYRSNSSRVANTQKTFDNTNSLYSTLPKQHSEKYATLNKVCILQNYKNKTDENTLNAYFKKSPKSSNRRLEECNKILLKQFPKYLDNRCVNDRSLDKKYEEKKHFIEKYDGNMHSAESYINDKKHTKFIDECLTLSGKKNKREHESNESDELVNKKIIYQPIYILPSSISNDVLESGQIVSSSRVETLKFQLPNNMHSMLTTSKTGTIKQINSESAKKRSFVCHLCGKAYCRKYVLKIHMRTHSGEKPLLCNVCGKRFSDPSNMKKHAKLHGEEDSKYNCKLCGKHFGRRRGLRNHVMSWHKGEIRDIFSGDDEKIRDVQQCH</sequence>
<evidence type="ECO:0000313" key="9">
    <source>
        <dbReference type="Proteomes" id="UP001652625"/>
    </source>
</evidence>
<evidence type="ECO:0000256" key="7">
    <source>
        <dbReference type="PROSITE-ProRule" id="PRU00042"/>
    </source>
</evidence>
<evidence type="ECO:0000313" key="10">
    <source>
        <dbReference type="RefSeq" id="XP_065646620.1"/>
    </source>
</evidence>
<organism evidence="9 10">
    <name type="scientific">Hydra vulgaris</name>
    <name type="common">Hydra</name>
    <name type="synonym">Hydra attenuata</name>
    <dbReference type="NCBI Taxonomy" id="6087"/>
    <lineage>
        <taxon>Eukaryota</taxon>
        <taxon>Metazoa</taxon>
        <taxon>Cnidaria</taxon>
        <taxon>Hydrozoa</taxon>
        <taxon>Hydroidolina</taxon>
        <taxon>Anthoathecata</taxon>
        <taxon>Aplanulata</taxon>
        <taxon>Hydridae</taxon>
        <taxon>Hydra</taxon>
    </lineage>
</organism>
<protein>
    <submittedName>
        <fullName evidence="10">Zinc finger protein 510 isoform X2</fullName>
    </submittedName>
</protein>
<dbReference type="InterPro" id="IPR036236">
    <property type="entry name" value="Znf_C2H2_sf"/>
</dbReference>
<feature type="domain" description="C2H2-type" evidence="8">
    <location>
        <begin position="338"/>
        <end position="365"/>
    </location>
</feature>
<feature type="domain" description="C2H2-type" evidence="8">
    <location>
        <begin position="367"/>
        <end position="395"/>
    </location>
</feature>
<proteinExistence type="predicted"/>
<evidence type="ECO:0000259" key="8">
    <source>
        <dbReference type="PROSITE" id="PS50157"/>
    </source>
</evidence>
<dbReference type="GeneID" id="105844771"/>
<gene>
    <name evidence="10" type="primary">LOC105844771</name>
</gene>
<dbReference type="PROSITE" id="PS50157">
    <property type="entry name" value="ZINC_FINGER_C2H2_2"/>
    <property type="match status" value="3"/>
</dbReference>
<evidence type="ECO:0000256" key="2">
    <source>
        <dbReference type="ARBA" id="ARBA00022723"/>
    </source>
</evidence>
<evidence type="ECO:0000256" key="5">
    <source>
        <dbReference type="ARBA" id="ARBA00022833"/>
    </source>
</evidence>
<keyword evidence="6" id="KW-0539">Nucleus</keyword>
<dbReference type="Pfam" id="PF00096">
    <property type="entry name" value="zf-C2H2"/>
    <property type="match status" value="3"/>
</dbReference>
<dbReference type="PANTHER" id="PTHR24388">
    <property type="entry name" value="ZINC FINGER PROTEIN"/>
    <property type="match status" value="1"/>
</dbReference>
<dbReference type="PANTHER" id="PTHR24388:SF54">
    <property type="entry name" value="PROTEIN ESCARGOT"/>
    <property type="match status" value="1"/>
</dbReference>
<accession>A0ABM4BCE7</accession>
<dbReference type="SMART" id="SM00355">
    <property type="entry name" value="ZnF_C2H2"/>
    <property type="match status" value="3"/>
</dbReference>
<comment type="subcellular location">
    <subcellularLocation>
        <location evidence="1">Nucleus</location>
    </subcellularLocation>
</comment>
<reference evidence="9" key="1">
    <citation type="submission" date="2025-05" db="UniProtKB">
        <authorList>
            <consortium name="RefSeq"/>
        </authorList>
    </citation>
    <scope>NUCLEOTIDE SEQUENCE [LARGE SCALE GENOMIC DNA]</scope>
</reference>
<dbReference type="SUPFAM" id="SSF57667">
    <property type="entry name" value="beta-beta-alpha zinc fingers"/>
    <property type="match status" value="2"/>
</dbReference>
<keyword evidence="2" id="KW-0479">Metal-binding</keyword>
<dbReference type="Proteomes" id="UP001652625">
    <property type="component" value="Chromosome 02"/>
</dbReference>
<evidence type="ECO:0000256" key="4">
    <source>
        <dbReference type="ARBA" id="ARBA00022771"/>
    </source>
</evidence>
<keyword evidence="4 7" id="KW-0863">Zinc-finger</keyword>
<dbReference type="InterPro" id="IPR013087">
    <property type="entry name" value="Znf_C2H2_type"/>
</dbReference>
<evidence type="ECO:0000256" key="3">
    <source>
        <dbReference type="ARBA" id="ARBA00022737"/>
    </source>
</evidence>
<dbReference type="PROSITE" id="PS00028">
    <property type="entry name" value="ZINC_FINGER_C2H2_1"/>
    <property type="match status" value="3"/>
</dbReference>
<evidence type="ECO:0000256" key="6">
    <source>
        <dbReference type="ARBA" id="ARBA00023242"/>
    </source>
</evidence>
<feature type="domain" description="C2H2-type" evidence="8">
    <location>
        <begin position="310"/>
        <end position="337"/>
    </location>
</feature>
<reference evidence="10" key="2">
    <citation type="submission" date="2025-08" db="UniProtKB">
        <authorList>
            <consortium name="RefSeq"/>
        </authorList>
    </citation>
    <scope>IDENTIFICATION</scope>
</reference>
<keyword evidence="3" id="KW-0677">Repeat</keyword>
<evidence type="ECO:0000256" key="1">
    <source>
        <dbReference type="ARBA" id="ARBA00004123"/>
    </source>
</evidence>
<keyword evidence="5" id="KW-0862">Zinc</keyword>
<keyword evidence="9" id="KW-1185">Reference proteome</keyword>
<name>A0ABM4BCE7_HYDVU</name>
<dbReference type="Gene3D" id="3.30.160.60">
    <property type="entry name" value="Classic Zinc Finger"/>
    <property type="match status" value="3"/>
</dbReference>
<dbReference type="RefSeq" id="XP_065646620.1">
    <property type="nucleotide sequence ID" value="XM_065790548.1"/>
</dbReference>
<dbReference type="InterPro" id="IPR050527">
    <property type="entry name" value="Snail/Krueppel_Znf"/>
</dbReference>